<comment type="caution">
    <text evidence="2">The sequence shown here is derived from an EMBL/GenBank/DDBJ whole genome shotgun (WGS) entry which is preliminary data.</text>
</comment>
<dbReference type="AlphaFoldDB" id="A0AA38PRG9"/>
<gene>
    <name evidence="2" type="ORF">F5890DRAFT_1477673</name>
</gene>
<evidence type="ECO:0000313" key="2">
    <source>
        <dbReference type="EMBL" id="KAJ3980508.1"/>
    </source>
</evidence>
<proteinExistence type="predicted"/>
<feature type="region of interest" description="Disordered" evidence="1">
    <location>
        <begin position="377"/>
        <end position="398"/>
    </location>
</feature>
<protein>
    <submittedName>
        <fullName evidence="2">Uncharacterized protein</fullName>
    </submittedName>
</protein>
<name>A0AA38PRG9_9AGAR</name>
<evidence type="ECO:0000256" key="1">
    <source>
        <dbReference type="SAM" id="MobiDB-lite"/>
    </source>
</evidence>
<dbReference type="EMBL" id="MU802182">
    <property type="protein sequence ID" value="KAJ3980508.1"/>
    <property type="molecule type" value="Genomic_DNA"/>
</dbReference>
<sequence length="697" mass="79674">MNYNYYPSPPPYAYVPQWYQQNGNQVGSEIQNTNGIVGNAQGGGMVVPPQTPQQTAEELAALREETARLRTELDIRNHRQHSPPPRYSSYRDRGAYPSYGNRQRREHRERDYDRYHNRERDHERDNRDLPYNREGRDSERDRGYERTYRYRSHDGEAPRGALGPPRSEQREGSQGIRAGSDRSLSSSSHAPTLPRSNPTRITQLPITPINFAASPHNPNVGNTFDDPMYVTIEEKIAATSLLLYGPTDSLHEDCMWDSNTGACVLVGDAMRQITQNNGPVVLPPPAIDGNNPLIDTGSESAVDAAEKLMDKANEPGNFNALWIARQLYWQAKQIIHLEEGLGYNSERSTLPSHLRAHLQLYVDRTVTWADKPHTQSFVGEPWDTERDPNKPHVPSLATPDLSDTVDNWALWLIVNATTREHPGITWTQSGHVDLATVQTHLLLHRLIRGIFGTIDVYTERVRTAKKNFVLHFIDIVAIPDLYGQKLSELEIVANSGEGIAFKSNSSIFEENSEVVKHLADCGVSVDDMAEGFAFGQQWIIDKTWDLEPHSLEFRRYQNLLKRSRARLQFTHVVPIDNRSWTLPEEWNMEDVVEHRRRKHIQNLYRNHKVLKRDAWRFTRSVPRVGNVGINTLNQLARGIDAQTREQTGMKKQKPEEFWQSAPHDGSVLGLFWLHMAAWLIINDYEFLTDGSDQLPMV</sequence>
<accession>A0AA38PRG9</accession>
<feature type="compositionally biased region" description="Basic and acidic residues" evidence="1">
    <location>
        <begin position="106"/>
        <end position="157"/>
    </location>
</feature>
<dbReference type="Proteomes" id="UP001163850">
    <property type="component" value="Unassembled WGS sequence"/>
</dbReference>
<feature type="region of interest" description="Disordered" evidence="1">
    <location>
        <begin position="72"/>
        <end position="201"/>
    </location>
</feature>
<reference evidence="2" key="1">
    <citation type="submission" date="2022-08" db="EMBL/GenBank/DDBJ databases">
        <authorList>
            <consortium name="DOE Joint Genome Institute"/>
            <person name="Min B."/>
            <person name="Riley R."/>
            <person name="Sierra-Patev S."/>
            <person name="Naranjo-Ortiz M."/>
            <person name="Looney B."/>
            <person name="Konkel Z."/>
            <person name="Slot J.C."/>
            <person name="Sakamoto Y."/>
            <person name="Steenwyk J.L."/>
            <person name="Rokas A."/>
            <person name="Carro J."/>
            <person name="Camarero S."/>
            <person name="Ferreira P."/>
            <person name="Molpeceres G."/>
            <person name="Ruiz-Duenas F.J."/>
            <person name="Serrano A."/>
            <person name="Henrissat B."/>
            <person name="Drula E."/>
            <person name="Hughes K.W."/>
            <person name="Mata J.L."/>
            <person name="Ishikawa N.K."/>
            <person name="Vargas-Isla R."/>
            <person name="Ushijima S."/>
            <person name="Smith C.A."/>
            <person name="Ahrendt S."/>
            <person name="Andreopoulos W."/>
            <person name="He G."/>
            <person name="Labutti K."/>
            <person name="Lipzen A."/>
            <person name="Ng V."/>
            <person name="Sandor L."/>
            <person name="Barry K."/>
            <person name="Martinez A.T."/>
            <person name="Xiao Y."/>
            <person name="Gibbons J.G."/>
            <person name="Terashima K."/>
            <person name="Hibbett D.S."/>
            <person name="Grigoriev I.V."/>
        </authorList>
    </citation>
    <scope>NUCLEOTIDE SEQUENCE</scope>
    <source>
        <strain evidence="2">TFB7829</strain>
    </source>
</reference>
<organism evidence="2 3">
    <name type="scientific">Lentinula detonsa</name>
    <dbReference type="NCBI Taxonomy" id="2804962"/>
    <lineage>
        <taxon>Eukaryota</taxon>
        <taxon>Fungi</taxon>
        <taxon>Dikarya</taxon>
        <taxon>Basidiomycota</taxon>
        <taxon>Agaricomycotina</taxon>
        <taxon>Agaricomycetes</taxon>
        <taxon>Agaricomycetidae</taxon>
        <taxon>Agaricales</taxon>
        <taxon>Marasmiineae</taxon>
        <taxon>Omphalotaceae</taxon>
        <taxon>Lentinula</taxon>
    </lineage>
</organism>
<evidence type="ECO:0000313" key="3">
    <source>
        <dbReference type="Proteomes" id="UP001163850"/>
    </source>
</evidence>